<keyword evidence="1" id="KW-0812">Transmembrane</keyword>
<dbReference type="SUPFAM" id="SSF48452">
    <property type="entry name" value="TPR-like"/>
    <property type="match status" value="1"/>
</dbReference>
<geneLocation type="nucleomorph" evidence="2"/>
<protein>
    <submittedName>
        <fullName evidence="2">Uncharacterized protein</fullName>
    </submittedName>
</protein>
<accession>Q98RM5</accession>
<dbReference type="AlphaFoldDB" id="Q98RM5"/>
<dbReference type="InterPro" id="IPR019734">
    <property type="entry name" value="TPR_rpt"/>
</dbReference>
<evidence type="ECO:0000313" key="3">
    <source>
        <dbReference type="Proteomes" id="UP000242167"/>
    </source>
</evidence>
<keyword evidence="2" id="KW-0542">Nucleomorph</keyword>
<dbReference type="Proteomes" id="UP000242167">
    <property type="component" value="Nucleomorph 1"/>
</dbReference>
<gene>
    <name evidence="2" type="primary">orf773</name>
</gene>
<dbReference type="PIR" id="D90099">
    <property type="entry name" value="D90099"/>
</dbReference>
<sequence length="773" mass="93748">MITFFNMSNDCVDIAKVNIDLNHREKKNLIFKKKFIFNKDLIEINKSTKYQSFVSPLLSKFIRLFKKYPICFLKIIIKKKNLKKFAYYYFNFSVFLHIYSILNYIFNFFFYNLKINASKKNIEINNWNFTIKKEILNIKNTKIKKLYYYKLFFYLYFKTFSFLFVDSFFKECSSAIFFHAFCFFFDKFFYDSYKAKIVNEINLHKNISPIKKLFLDSKNKFESYELFRSCYEILEINNTFSIYSDLTNREIIKEILLENCFEIYKFKRIKMNKNCSRSLKYSFLAFKNIEHFCLGSRSKFIILIEENDKIFDFKHKKNWIITKNFKKSKIHIKSLFLVLFNNFYNIPFSKYINKISLIIHDYILIFTLFFFYSNKKKTIHYCSSINYLKLIVFNPSIRIISLRIFGMAKNQNNTKLNNNGFINNFFIGSFFYKSKFEKIKIKHSIYRSIYSNTNALFHKDVFDYSSFELFFSFLNDIDYHSVFLKSSNIQTILNISYLKKKIIIYYKLAKRFSNIKIFEILTQISEKIFFCKAKFLITNILIKKKKYTSAKKQVILAISLNKSSFKLWFTLGYICFLLKDYFWSLKYYHKSLLYKPKNKVFHNIIQCERKSINSKKLNLRYFQLFKSENYSKNINGIILLNLIFSHFNYKFTKDYFILSKSSSLMYLNIEWKTVSAFSYKLFNIIYKYLRLIGNFSYYNNYKNFILLAEIPYSKLLESSNRNIFKIMGKKLFLISVLYKNIFSSIDLFNWIFNFNNFIILKVSKILIKNIFYS</sequence>
<dbReference type="RefSeq" id="XP_001713628.1">
    <property type="nucleotide sequence ID" value="XM_001713576.1"/>
</dbReference>
<reference evidence="2 3" key="1">
    <citation type="journal article" date="2001" name="Nature">
        <title>The highly reduced genome of an enslaved algal nucleus.</title>
        <authorList>
            <person name="Douglas S."/>
            <person name="Zauner S."/>
            <person name="Fraunholz M."/>
            <person name="Beaton M."/>
            <person name="Penny S."/>
            <person name="Deng L."/>
            <person name="Wu X."/>
            <person name="Reith M."/>
            <person name="Cavalier-Smith T."/>
            <person name="Maier U."/>
        </authorList>
    </citation>
    <scope>NUCLEOTIDE SEQUENCE [LARGE SCALE GENOMIC DNA]</scope>
</reference>
<feature type="transmembrane region" description="Helical" evidence="1">
    <location>
        <begin position="86"/>
        <end position="106"/>
    </location>
</feature>
<keyword evidence="1" id="KW-1133">Transmembrane helix</keyword>
<dbReference type="Gene3D" id="1.25.40.10">
    <property type="entry name" value="Tetratricopeptide repeat domain"/>
    <property type="match status" value="1"/>
</dbReference>
<dbReference type="InterPro" id="IPR011990">
    <property type="entry name" value="TPR-like_helical_dom_sf"/>
</dbReference>
<proteinExistence type="predicted"/>
<dbReference type="GeneID" id="857410"/>
<name>Q98RM5_GUITH</name>
<evidence type="ECO:0000256" key="1">
    <source>
        <dbReference type="SAM" id="Phobius"/>
    </source>
</evidence>
<feature type="transmembrane region" description="Helical" evidence="1">
    <location>
        <begin position="151"/>
        <end position="169"/>
    </location>
</feature>
<evidence type="ECO:0000313" key="2">
    <source>
        <dbReference type="EMBL" id="AAK39923.1"/>
    </source>
</evidence>
<keyword evidence="1" id="KW-0472">Membrane</keyword>
<organism evidence="2 3">
    <name type="scientific">Guillardia theta</name>
    <name type="common">Cryptophyte</name>
    <name type="synonym">Cryptomonas phi</name>
    <dbReference type="NCBI Taxonomy" id="55529"/>
    <lineage>
        <taxon>Eukaryota</taxon>
        <taxon>Cryptophyceae</taxon>
        <taxon>Pyrenomonadales</taxon>
        <taxon>Geminigeraceae</taxon>
        <taxon>Guillardia</taxon>
    </lineage>
</organism>
<dbReference type="EMBL" id="AF165818">
    <property type="protein sequence ID" value="AAK39923.1"/>
    <property type="molecule type" value="Genomic_DNA"/>
</dbReference>
<dbReference type="SMART" id="SM00028">
    <property type="entry name" value="TPR"/>
    <property type="match status" value="2"/>
</dbReference>